<dbReference type="AlphaFoldDB" id="A0A4R4D8D5"/>
<dbReference type="Proteomes" id="UP000295023">
    <property type="component" value="Unassembled WGS sequence"/>
</dbReference>
<gene>
    <name evidence="3" type="ORF">EXY23_19950</name>
</gene>
<protein>
    <submittedName>
        <fullName evidence="3">FAD/NAD(P)-binding oxidoreductase</fullName>
    </submittedName>
</protein>
<reference evidence="3 4" key="1">
    <citation type="submission" date="2019-03" db="EMBL/GenBank/DDBJ databases">
        <title>Paracraurococcus aquatilis NE82 genome sequence.</title>
        <authorList>
            <person name="Zhao Y."/>
            <person name="Du Z."/>
        </authorList>
    </citation>
    <scope>NUCLEOTIDE SEQUENCE [LARGE SCALE GENOMIC DNA]</scope>
    <source>
        <strain evidence="3 4">NE82</strain>
    </source>
</reference>
<evidence type="ECO:0000313" key="3">
    <source>
        <dbReference type="EMBL" id="TCZ56661.1"/>
    </source>
</evidence>
<accession>A0A4R4D8D5</accession>
<feature type="domain" description="BFD-like [2Fe-2S]-binding" evidence="2">
    <location>
        <begin position="48"/>
        <end position="100"/>
    </location>
</feature>
<dbReference type="InterPro" id="IPR051691">
    <property type="entry name" value="Metab_Enz_Cyan_OpOx_G3PDH"/>
</dbReference>
<proteinExistence type="predicted"/>
<feature type="non-terminal residue" evidence="3">
    <location>
        <position position="1"/>
    </location>
</feature>
<dbReference type="Pfam" id="PF04324">
    <property type="entry name" value="Fer2_BFD"/>
    <property type="match status" value="1"/>
</dbReference>
<evidence type="ECO:0000256" key="1">
    <source>
        <dbReference type="ARBA" id="ARBA00023002"/>
    </source>
</evidence>
<evidence type="ECO:0000313" key="4">
    <source>
        <dbReference type="Proteomes" id="UP000295023"/>
    </source>
</evidence>
<keyword evidence="1" id="KW-0560">Oxidoreductase</keyword>
<dbReference type="Gene3D" id="1.10.10.1100">
    <property type="entry name" value="BFD-like [2Fe-2S]-binding domain"/>
    <property type="match status" value="1"/>
</dbReference>
<dbReference type="PANTHER" id="PTHR42949">
    <property type="entry name" value="ANAEROBIC GLYCEROL-3-PHOSPHATE DEHYDROGENASE SUBUNIT B"/>
    <property type="match status" value="1"/>
</dbReference>
<dbReference type="CDD" id="cd19946">
    <property type="entry name" value="GlpA-like_Fer2_BFD-like"/>
    <property type="match status" value="1"/>
</dbReference>
<comment type="caution">
    <text evidence="3">The sequence shown here is derived from an EMBL/GenBank/DDBJ whole genome shotgun (WGS) entry which is preliminary data.</text>
</comment>
<dbReference type="RefSeq" id="WP_205963624.1">
    <property type="nucleotide sequence ID" value="NZ_SKBM01000022.1"/>
</dbReference>
<dbReference type="InterPro" id="IPR007419">
    <property type="entry name" value="BFD-like_2Fe2S-bd_dom"/>
</dbReference>
<dbReference type="InterPro" id="IPR041854">
    <property type="entry name" value="BFD-like_2Fe2S-bd_dom_sf"/>
</dbReference>
<sequence length="143" mass="15058">LGAIDAAARDRLAAPARAALAAALRGRAFLDLLYRPAPQFRVAPDDAIVCRCEEITGAQVRQAAGQLGASGPNQLKAFLRTGMGPCQGRLCGLTVTEMIATAQDRSPAEVGHYRLRPPVKPITLAELASLPRTEADECAVVRG</sequence>
<name>A0A4R4D8D5_9PROT</name>
<dbReference type="EMBL" id="SKBM01000022">
    <property type="protein sequence ID" value="TCZ56661.1"/>
    <property type="molecule type" value="Genomic_DNA"/>
</dbReference>
<organism evidence="3 4">
    <name type="scientific">Roseicella aquatilis</name>
    <dbReference type="NCBI Taxonomy" id="2527868"/>
    <lineage>
        <taxon>Bacteria</taxon>
        <taxon>Pseudomonadati</taxon>
        <taxon>Pseudomonadota</taxon>
        <taxon>Alphaproteobacteria</taxon>
        <taxon>Acetobacterales</taxon>
        <taxon>Roseomonadaceae</taxon>
        <taxon>Roseicella</taxon>
    </lineage>
</organism>
<evidence type="ECO:0000259" key="2">
    <source>
        <dbReference type="Pfam" id="PF04324"/>
    </source>
</evidence>
<keyword evidence="4" id="KW-1185">Reference proteome</keyword>
<dbReference type="GO" id="GO:0016491">
    <property type="term" value="F:oxidoreductase activity"/>
    <property type="evidence" value="ECO:0007669"/>
    <property type="project" value="UniProtKB-KW"/>
</dbReference>
<dbReference type="PANTHER" id="PTHR42949:SF3">
    <property type="entry name" value="ANAEROBIC GLYCEROL-3-PHOSPHATE DEHYDROGENASE SUBUNIT B"/>
    <property type="match status" value="1"/>
</dbReference>